<dbReference type="InterPro" id="IPR050190">
    <property type="entry name" value="UPF0213_domain"/>
</dbReference>
<dbReference type="Pfam" id="PF01541">
    <property type="entry name" value="GIY-YIG"/>
    <property type="match status" value="1"/>
</dbReference>
<evidence type="ECO:0000313" key="3">
    <source>
        <dbReference type="EMBL" id="MEY2181070.1"/>
    </source>
</evidence>
<gene>
    <name evidence="3" type="ORF">AB7878_01455</name>
</gene>
<dbReference type="PANTHER" id="PTHR34477">
    <property type="entry name" value="UPF0213 PROTEIN YHBQ"/>
    <property type="match status" value="1"/>
</dbReference>
<comment type="caution">
    <text evidence="3">The sequence shown here is derived from an EMBL/GenBank/DDBJ whole genome shotgun (WGS) entry which is preliminary data.</text>
</comment>
<dbReference type="SUPFAM" id="SSF82771">
    <property type="entry name" value="GIY-YIG endonuclease"/>
    <property type="match status" value="1"/>
</dbReference>
<dbReference type="InterPro" id="IPR035901">
    <property type="entry name" value="GIY-YIG_endonuc_sf"/>
</dbReference>
<dbReference type="PANTHER" id="PTHR34477:SF5">
    <property type="entry name" value="BSL5627 PROTEIN"/>
    <property type="match status" value="1"/>
</dbReference>
<comment type="similarity">
    <text evidence="1">Belongs to the UPF0213 family.</text>
</comment>
<dbReference type="Proteomes" id="UP001562159">
    <property type="component" value="Unassembled WGS sequence"/>
</dbReference>
<organism evidence="3 4">
    <name type="scientific">Rhodanobacter humi</name>
    <dbReference type="NCBI Taxonomy" id="1888173"/>
    <lineage>
        <taxon>Bacteria</taxon>
        <taxon>Pseudomonadati</taxon>
        <taxon>Pseudomonadota</taxon>
        <taxon>Gammaproteobacteria</taxon>
        <taxon>Lysobacterales</taxon>
        <taxon>Rhodanobacteraceae</taxon>
        <taxon>Rhodanobacter</taxon>
    </lineage>
</organism>
<dbReference type="InterPro" id="IPR000305">
    <property type="entry name" value="GIY-YIG_endonuc"/>
</dbReference>
<dbReference type="PROSITE" id="PS50164">
    <property type="entry name" value="GIY_YIG"/>
    <property type="match status" value="1"/>
</dbReference>
<reference evidence="3 4" key="1">
    <citation type="submission" date="2024-07" db="EMBL/GenBank/DDBJ databases">
        <title>Molecular mechanisms and environmental adaptations of flagellar loss and biofilm growth of Rhodanobacter under environmental stress.</title>
        <authorList>
            <person name="Chen M."/>
        </authorList>
    </citation>
    <scope>NUCLEOTIDE SEQUENCE [LARGE SCALE GENOMIC DNA]</scope>
    <source>
        <strain evidence="3 4">RS22</strain>
    </source>
</reference>
<proteinExistence type="inferred from homology"/>
<evidence type="ECO:0000259" key="2">
    <source>
        <dbReference type="PROSITE" id="PS50164"/>
    </source>
</evidence>
<keyword evidence="4" id="KW-1185">Reference proteome</keyword>
<evidence type="ECO:0000313" key="4">
    <source>
        <dbReference type="Proteomes" id="UP001562159"/>
    </source>
</evidence>
<feature type="domain" description="GIY-YIG" evidence="2">
    <location>
        <begin position="4"/>
        <end position="80"/>
    </location>
</feature>
<dbReference type="EMBL" id="JBGBPY010000001">
    <property type="protein sequence ID" value="MEY2181070.1"/>
    <property type="molecule type" value="Genomic_DNA"/>
</dbReference>
<evidence type="ECO:0000256" key="1">
    <source>
        <dbReference type="ARBA" id="ARBA00007435"/>
    </source>
</evidence>
<dbReference type="Gene3D" id="3.40.1440.10">
    <property type="entry name" value="GIY-YIG endonuclease"/>
    <property type="match status" value="1"/>
</dbReference>
<name>A0ABV4AM67_9GAMM</name>
<dbReference type="CDD" id="cd10448">
    <property type="entry name" value="GIY-YIG_unchar_3"/>
    <property type="match status" value="1"/>
</dbReference>
<accession>A0ABV4AM67</accession>
<protein>
    <submittedName>
        <fullName evidence="3">GIY-YIG nuclease family protein</fullName>
    </submittedName>
</protein>
<sequence length="98" mass="11538">MTSKQPAVYIMASGERGTLYVGVTGNLKLRAWEHREGLVEGFTKRYDVKCLVWFELHPDFPSAIEREKQLRKWNRAWKLELVETANPGWCDRRDDLQD</sequence>